<evidence type="ECO:0000313" key="5">
    <source>
        <dbReference type="EMBL" id="SDW10893.1"/>
    </source>
</evidence>
<dbReference type="Proteomes" id="UP000182589">
    <property type="component" value="Unassembled WGS sequence"/>
</dbReference>
<dbReference type="Pfam" id="PF12802">
    <property type="entry name" value="MarR_2"/>
    <property type="match status" value="1"/>
</dbReference>
<dbReference type="STRING" id="89784.SAMN04489725_10256"/>
<comment type="similarity">
    <text evidence="2">Belongs to the ROK (NagC/XylR) family.</text>
</comment>
<dbReference type="AlphaFoldDB" id="A0A1H2QUR1"/>
<dbReference type="GO" id="GO:0016301">
    <property type="term" value="F:kinase activity"/>
    <property type="evidence" value="ECO:0007669"/>
    <property type="project" value="UniProtKB-KW"/>
</dbReference>
<dbReference type="InterPro" id="IPR000600">
    <property type="entry name" value="ROK"/>
</dbReference>
<sequence length="388" mass="41723">MRMGTVVRNLNRANVLREVRLHQPISRADIAKRLGLSRSVVSEIVDSLLTDGFVREVGTGRSTSKGGRPSVRLKFVPTARYSFGMDIGGTKTILMLTDLAGTVIAHRKIASHRDGASIVEHLRRQAQMFLQESGVPKDKIVGSGIGAPGLINYEDGTVIAAPGLNWINVNLREAFHSYLPGPIIVDNDVNMALVGEKWVGSGGDDEDVIFVAIGTGIGAALMIGGQIHRGSAGYAGEVGYAPVDPFTDAQSDVTRFGPLENVASGTGIRLEAKANMNLFPQSMLQGREIRTEEVFEAARHGDELGQYVVDRTVKYLAFALAHMVALVNPAKIILGGGVMRVGDTLLKQIDQRLKQIMPIRARLTLAQLGELAGAYGAAASPIMEMYRI</sequence>
<dbReference type="Pfam" id="PF00480">
    <property type="entry name" value="ROK"/>
    <property type="match status" value="1"/>
</dbReference>
<name>A0A1H2QUR1_9BACL</name>
<evidence type="ECO:0000259" key="4">
    <source>
        <dbReference type="Pfam" id="PF12802"/>
    </source>
</evidence>
<keyword evidence="5" id="KW-0418">Kinase</keyword>
<evidence type="ECO:0000313" key="6">
    <source>
        <dbReference type="Proteomes" id="UP000182589"/>
    </source>
</evidence>
<evidence type="ECO:0000256" key="3">
    <source>
        <dbReference type="ARBA" id="ARBA00022629"/>
    </source>
</evidence>
<dbReference type="PANTHER" id="PTHR18964">
    <property type="entry name" value="ROK (REPRESSOR, ORF, KINASE) FAMILY"/>
    <property type="match status" value="1"/>
</dbReference>
<dbReference type="Gene3D" id="1.10.10.10">
    <property type="entry name" value="Winged helix-like DNA-binding domain superfamily/Winged helix DNA-binding domain"/>
    <property type="match status" value="1"/>
</dbReference>
<reference evidence="6" key="1">
    <citation type="submission" date="2016-10" db="EMBL/GenBank/DDBJ databases">
        <authorList>
            <person name="Varghese N."/>
        </authorList>
    </citation>
    <scope>NUCLEOTIDE SEQUENCE [LARGE SCALE GENOMIC DNA]</scope>
    <source>
        <strain evidence="6">DSM 12489</strain>
    </source>
</reference>
<dbReference type="Gene3D" id="3.30.420.40">
    <property type="match status" value="2"/>
</dbReference>
<gene>
    <name evidence="5" type="ORF">SAMN04489725_10256</name>
</gene>
<organism evidence="5 6">
    <name type="scientific">Alicyclobacillus hesperidum</name>
    <dbReference type="NCBI Taxonomy" id="89784"/>
    <lineage>
        <taxon>Bacteria</taxon>
        <taxon>Bacillati</taxon>
        <taxon>Bacillota</taxon>
        <taxon>Bacilli</taxon>
        <taxon>Bacillales</taxon>
        <taxon>Alicyclobacillaceae</taxon>
        <taxon>Alicyclobacillus</taxon>
    </lineage>
</organism>
<dbReference type="EMBL" id="FNOJ01000002">
    <property type="protein sequence ID" value="SDW10893.1"/>
    <property type="molecule type" value="Genomic_DNA"/>
</dbReference>
<keyword evidence="3" id="KW-0859">Xylose metabolism</keyword>
<dbReference type="InterPro" id="IPR036388">
    <property type="entry name" value="WH-like_DNA-bd_sf"/>
</dbReference>
<accession>A0A1H2QUR1</accession>
<keyword evidence="6" id="KW-1185">Reference proteome</keyword>
<evidence type="ECO:0000256" key="1">
    <source>
        <dbReference type="ARBA" id="ARBA00002486"/>
    </source>
</evidence>
<evidence type="ECO:0000256" key="2">
    <source>
        <dbReference type="ARBA" id="ARBA00006479"/>
    </source>
</evidence>
<proteinExistence type="inferred from homology"/>
<dbReference type="PANTHER" id="PTHR18964:SF149">
    <property type="entry name" value="BIFUNCTIONAL UDP-N-ACETYLGLUCOSAMINE 2-EPIMERASE_N-ACETYLMANNOSAMINE KINASE"/>
    <property type="match status" value="1"/>
</dbReference>
<keyword evidence="5" id="KW-0808">Transferase</keyword>
<dbReference type="InterPro" id="IPR000835">
    <property type="entry name" value="HTH_MarR-typ"/>
</dbReference>
<dbReference type="InterPro" id="IPR043129">
    <property type="entry name" value="ATPase_NBD"/>
</dbReference>
<dbReference type="GO" id="GO:0042732">
    <property type="term" value="P:D-xylose metabolic process"/>
    <property type="evidence" value="ECO:0007669"/>
    <property type="project" value="UniProtKB-KW"/>
</dbReference>
<keyword evidence="3" id="KW-0119">Carbohydrate metabolism</keyword>
<dbReference type="GO" id="GO:0003700">
    <property type="term" value="F:DNA-binding transcription factor activity"/>
    <property type="evidence" value="ECO:0007669"/>
    <property type="project" value="InterPro"/>
</dbReference>
<dbReference type="SUPFAM" id="SSF46785">
    <property type="entry name" value="Winged helix' DNA-binding domain"/>
    <property type="match status" value="1"/>
</dbReference>
<protein>
    <submittedName>
        <fullName evidence="5">ROK family protein (Putative glucokinase)</fullName>
    </submittedName>
</protein>
<dbReference type="SUPFAM" id="SSF53067">
    <property type="entry name" value="Actin-like ATPase domain"/>
    <property type="match status" value="1"/>
</dbReference>
<dbReference type="InterPro" id="IPR036390">
    <property type="entry name" value="WH_DNA-bd_sf"/>
</dbReference>
<feature type="domain" description="HTH marR-type" evidence="4">
    <location>
        <begin position="12"/>
        <end position="57"/>
    </location>
</feature>
<comment type="function">
    <text evidence="1">Transcriptional repressor of xylose-utilizing enzymes.</text>
</comment>